<dbReference type="RefSeq" id="WP_025079233.1">
    <property type="nucleotide sequence ID" value="NZ_BAKO01000065.1"/>
</dbReference>
<evidence type="ECO:0000313" key="3">
    <source>
        <dbReference type="Proteomes" id="UP000060345"/>
    </source>
</evidence>
<dbReference type="STRING" id="1236517.ADJ77_09815"/>
<sequence>MDYLGKDGWGKQKKMGLHTRNLVPKPRGTGAHNAKIEEIINREASKPGITHIGGGSKSEITINTPNGSKPYRRMDTSFQRADGSIYHINVGRTLNDDKAGIKRERLALEDDLNDGHDVSFEGYGRDSNFRKNKKTDTH</sequence>
<feature type="region of interest" description="Disordered" evidence="1">
    <location>
        <begin position="111"/>
        <end position="138"/>
    </location>
</feature>
<dbReference type="Proteomes" id="UP000060345">
    <property type="component" value="Chromosome 2"/>
</dbReference>
<feature type="compositionally biased region" description="Polar residues" evidence="1">
    <location>
        <begin position="58"/>
        <end position="67"/>
    </location>
</feature>
<proteinExistence type="predicted"/>
<accession>A0A0K1NMK6</accession>
<name>A0A0K1NMK6_9BACT</name>
<evidence type="ECO:0000313" key="2">
    <source>
        <dbReference type="EMBL" id="AKU70108.1"/>
    </source>
</evidence>
<feature type="region of interest" description="Disordered" evidence="1">
    <location>
        <begin position="47"/>
        <end position="74"/>
    </location>
</feature>
<organism evidence="2 3">
    <name type="scientific">Prevotella fusca JCM 17724</name>
    <dbReference type="NCBI Taxonomy" id="1236517"/>
    <lineage>
        <taxon>Bacteria</taxon>
        <taxon>Pseudomonadati</taxon>
        <taxon>Bacteroidota</taxon>
        <taxon>Bacteroidia</taxon>
        <taxon>Bacteroidales</taxon>
        <taxon>Prevotellaceae</taxon>
        <taxon>Prevotella</taxon>
    </lineage>
</organism>
<gene>
    <name evidence="2" type="ORF">ADJ77_09815</name>
</gene>
<dbReference type="OrthoDB" id="1495163at2"/>
<dbReference type="KEGG" id="pfus:ADJ77_09815"/>
<dbReference type="AlphaFoldDB" id="A0A0K1NMK6"/>
<dbReference type="EMBL" id="CP012075">
    <property type="protein sequence ID" value="AKU70108.1"/>
    <property type="molecule type" value="Genomic_DNA"/>
</dbReference>
<protein>
    <submittedName>
        <fullName evidence="2">Uncharacterized protein</fullName>
    </submittedName>
</protein>
<reference evidence="2 3" key="1">
    <citation type="submission" date="2015-07" db="EMBL/GenBank/DDBJ databases">
        <authorList>
            <person name="Noorani M."/>
        </authorList>
    </citation>
    <scope>NUCLEOTIDE SEQUENCE [LARGE SCALE GENOMIC DNA]</scope>
    <source>
        <strain evidence="2 3">W1435</strain>
    </source>
</reference>
<evidence type="ECO:0000256" key="1">
    <source>
        <dbReference type="SAM" id="MobiDB-lite"/>
    </source>
</evidence>